<dbReference type="Gramene" id="OMERI03G25500.1">
    <property type="protein sequence ID" value="OMERI03G25500.1"/>
    <property type="gene ID" value="OMERI03G25500"/>
</dbReference>
<dbReference type="Proteomes" id="UP000008021">
    <property type="component" value="Chromosome 3"/>
</dbReference>
<sequence length="18" mass="2089">MKRTQEGAASLNTRYESF</sequence>
<reference evidence="1" key="1">
    <citation type="submission" date="2015-04" db="UniProtKB">
        <authorList>
            <consortium name="EnsemblPlants"/>
        </authorList>
    </citation>
    <scope>IDENTIFICATION</scope>
</reference>
<evidence type="ECO:0000313" key="1">
    <source>
        <dbReference type="EnsemblPlants" id="OMERI03G25500.1"/>
    </source>
</evidence>
<name>A0A0E0D4F0_9ORYZ</name>
<organism evidence="1">
    <name type="scientific">Oryza meridionalis</name>
    <dbReference type="NCBI Taxonomy" id="40149"/>
    <lineage>
        <taxon>Eukaryota</taxon>
        <taxon>Viridiplantae</taxon>
        <taxon>Streptophyta</taxon>
        <taxon>Embryophyta</taxon>
        <taxon>Tracheophyta</taxon>
        <taxon>Spermatophyta</taxon>
        <taxon>Magnoliopsida</taxon>
        <taxon>Liliopsida</taxon>
        <taxon>Poales</taxon>
        <taxon>Poaceae</taxon>
        <taxon>BOP clade</taxon>
        <taxon>Oryzoideae</taxon>
        <taxon>Oryzeae</taxon>
        <taxon>Oryzinae</taxon>
        <taxon>Oryza</taxon>
    </lineage>
</organism>
<protein>
    <submittedName>
        <fullName evidence="1">Uncharacterized protein</fullName>
    </submittedName>
</protein>
<dbReference type="HOGENOM" id="CLU_3431138_0_0_1"/>
<reference evidence="1" key="2">
    <citation type="submission" date="2018-05" db="EMBL/GenBank/DDBJ databases">
        <title>OmerRS3 (Oryza meridionalis Reference Sequence Version 3).</title>
        <authorList>
            <person name="Zhang J."/>
            <person name="Kudrna D."/>
            <person name="Lee S."/>
            <person name="Talag J."/>
            <person name="Welchert J."/>
            <person name="Wing R.A."/>
        </authorList>
    </citation>
    <scope>NUCLEOTIDE SEQUENCE [LARGE SCALE GENOMIC DNA]</scope>
    <source>
        <strain evidence="1">cv. OR44</strain>
    </source>
</reference>
<proteinExistence type="predicted"/>
<dbReference type="AlphaFoldDB" id="A0A0E0D4F0"/>
<dbReference type="EnsemblPlants" id="OMERI03G25500.1">
    <property type="protein sequence ID" value="OMERI03G25500.1"/>
    <property type="gene ID" value="OMERI03G25500"/>
</dbReference>
<accession>A0A0E0D4F0</accession>
<keyword evidence="2" id="KW-1185">Reference proteome</keyword>
<evidence type="ECO:0000313" key="2">
    <source>
        <dbReference type="Proteomes" id="UP000008021"/>
    </source>
</evidence>